<evidence type="ECO:0000256" key="10">
    <source>
        <dbReference type="RuleBase" id="RU363075"/>
    </source>
</evidence>
<name>A0A2Z6S5R2_9GLOM</name>
<dbReference type="GO" id="GO:0000026">
    <property type="term" value="F:alpha-1,2-mannosyltransferase activity"/>
    <property type="evidence" value="ECO:0007669"/>
    <property type="project" value="TreeGrafter"/>
</dbReference>
<dbReference type="InterPro" id="IPR005599">
    <property type="entry name" value="GPI_mannosylTrfase"/>
</dbReference>
<keyword evidence="7 10" id="KW-1133">Transmembrane helix</keyword>
<feature type="transmembrane region" description="Helical" evidence="10">
    <location>
        <begin position="388"/>
        <end position="404"/>
    </location>
</feature>
<sequence length="589" mass="69818">MNELNYRKKTDTLNIIDQNENFIEKSEENNSKEKKTLNLILNNQNRLLSYLILFRIINAIFTKTYFNPDEYWQSVEVAHYIVFGYPKLLLFNFLAFIKTLSYYFLIIFFTYGYLTWEWKEKIRSIAHPLLFATLYKSLAILGLDEGNLFIYTPRIFQAVFAGIGDLYTYKLAKKLFNESTANWTLFCSIVSWFNFFCSIRMLSNSIETVLTTVALYYWPWPSFLTFMNWNDQIKALRISLTLAAICCILRPTNVIIWGFLGIQLLLKTREHFTSIILNTLFITIISISTIVLIDYTFYGELVFVPINFLYVNVIQSISLFYGSHPWHWYLSQGIPFITTTLLPFILKGIYDIYTDKKFPHHQSIKTLIWLIILMIFGYSLLSHKEFRFIYPLLPIMIMCAGYCLREITIKYQKKISKIIVIFLIITNVPLAFYANFVHQRGVVDVMNYLRNEARSGKVHEIGFLMPCNSTPFYSNLHFNLSMWYLTCDPPLISKEIDIENYIDEADQFYTNPHEFLKTYFEPINSTSSSTDLKLRKWPNYLIMFEVLVTDINHFLKKLDYRECTRFFNSHFIDDWRRRGDVIVFCKNKI</sequence>
<evidence type="ECO:0000313" key="11">
    <source>
        <dbReference type="EMBL" id="GBC04490.1"/>
    </source>
</evidence>
<evidence type="ECO:0000256" key="3">
    <source>
        <dbReference type="ARBA" id="ARBA00022676"/>
    </source>
</evidence>
<evidence type="ECO:0000256" key="5">
    <source>
        <dbReference type="ARBA" id="ARBA00022692"/>
    </source>
</evidence>
<dbReference type="Proteomes" id="UP000247702">
    <property type="component" value="Unassembled WGS sequence"/>
</dbReference>
<evidence type="ECO:0000313" key="12">
    <source>
        <dbReference type="Proteomes" id="UP000247702"/>
    </source>
</evidence>
<feature type="transmembrane region" description="Helical" evidence="10">
    <location>
        <begin position="366"/>
        <end position="382"/>
    </location>
</feature>
<keyword evidence="8 10" id="KW-0472">Membrane</keyword>
<evidence type="ECO:0000256" key="2">
    <source>
        <dbReference type="ARBA" id="ARBA00006065"/>
    </source>
</evidence>
<keyword evidence="3 10" id="KW-0328">Glycosyltransferase</keyword>
<proteinExistence type="inferred from homology"/>
<dbReference type="STRING" id="94130.A0A2Z6S5R2"/>
<dbReference type="PANTHER" id="PTHR22760">
    <property type="entry name" value="GLYCOSYLTRANSFERASE"/>
    <property type="match status" value="1"/>
</dbReference>
<feature type="transmembrane region" description="Helical" evidence="10">
    <location>
        <begin position="416"/>
        <end position="436"/>
    </location>
</feature>
<feature type="transmembrane region" description="Helical" evidence="10">
    <location>
        <begin position="328"/>
        <end position="346"/>
    </location>
</feature>
<comment type="subcellular location">
    <subcellularLocation>
        <location evidence="1 10">Endoplasmic reticulum membrane</location>
        <topology evidence="1 10">Multi-pass membrane protein</topology>
    </subcellularLocation>
</comment>
<organism evidence="11 12">
    <name type="scientific">Rhizophagus clarus</name>
    <dbReference type="NCBI Taxonomy" id="94130"/>
    <lineage>
        <taxon>Eukaryota</taxon>
        <taxon>Fungi</taxon>
        <taxon>Fungi incertae sedis</taxon>
        <taxon>Mucoromycota</taxon>
        <taxon>Glomeromycotina</taxon>
        <taxon>Glomeromycetes</taxon>
        <taxon>Glomerales</taxon>
        <taxon>Glomeraceae</taxon>
        <taxon>Rhizophagus</taxon>
    </lineage>
</organism>
<evidence type="ECO:0000256" key="9">
    <source>
        <dbReference type="ARBA" id="ARBA00024708"/>
    </source>
</evidence>
<feature type="transmembrane region" description="Helical" evidence="10">
    <location>
        <begin position="208"/>
        <end position="226"/>
    </location>
</feature>
<feature type="transmembrane region" description="Helical" evidence="10">
    <location>
        <begin position="272"/>
        <end position="295"/>
    </location>
</feature>
<gene>
    <name evidence="11" type="ORF">RclHR1_00570046</name>
</gene>
<dbReference type="AlphaFoldDB" id="A0A2Z6S5R2"/>
<evidence type="ECO:0000256" key="7">
    <source>
        <dbReference type="ARBA" id="ARBA00022989"/>
    </source>
</evidence>
<dbReference type="GO" id="GO:0006506">
    <property type="term" value="P:GPI anchor biosynthetic process"/>
    <property type="evidence" value="ECO:0007669"/>
    <property type="project" value="TreeGrafter"/>
</dbReference>
<evidence type="ECO:0000256" key="8">
    <source>
        <dbReference type="ARBA" id="ARBA00023136"/>
    </source>
</evidence>
<evidence type="ECO:0000256" key="1">
    <source>
        <dbReference type="ARBA" id="ARBA00004477"/>
    </source>
</evidence>
<comment type="function">
    <text evidence="9">Mannosyltransferase involved in glycosylphosphatidylinositol-anchor biosynthesis. Transfers the third mannose to Man2-GlcN-acyl-PI during GPI precursor assembly.</text>
</comment>
<dbReference type="EMBL" id="BEXD01003948">
    <property type="protein sequence ID" value="GBC04490.1"/>
    <property type="molecule type" value="Genomic_DNA"/>
</dbReference>
<dbReference type="EC" id="2.4.1.-" evidence="10"/>
<keyword evidence="4" id="KW-0808">Transferase</keyword>
<protein>
    <recommendedName>
        <fullName evidence="10">Mannosyltransferase</fullName>
        <ecNumber evidence="10">2.4.1.-</ecNumber>
    </recommendedName>
</protein>
<accession>A0A2Z6S5R2</accession>
<evidence type="ECO:0000256" key="6">
    <source>
        <dbReference type="ARBA" id="ARBA00022824"/>
    </source>
</evidence>
<feature type="transmembrane region" description="Helical" evidence="10">
    <location>
        <begin position="181"/>
        <end position="202"/>
    </location>
</feature>
<keyword evidence="12" id="KW-1185">Reference proteome</keyword>
<dbReference type="Pfam" id="PF03901">
    <property type="entry name" value="Glyco_transf_22"/>
    <property type="match status" value="1"/>
</dbReference>
<feature type="transmembrane region" description="Helical" evidence="10">
    <location>
        <begin position="89"/>
        <end position="113"/>
    </location>
</feature>
<feature type="transmembrane region" description="Helical" evidence="10">
    <location>
        <begin position="238"/>
        <end position="260"/>
    </location>
</feature>
<evidence type="ECO:0000256" key="4">
    <source>
        <dbReference type="ARBA" id="ARBA00022679"/>
    </source>
</evidence>
<dbReference type="GO" id="GO:0005789">
    <property type="term" value="C:endoplasmic reticulum membrane"/>
    <property type="evidence" value="ECO:0007669"/>
    <property type="project" value="UniProtKB-SubCell"/>
</dbReference>
<reference evidence="11 12" key="1">
    <citation type="submission" date="2017-11" db="EMBL/GenBank/DDBJ databases">
        <title>The genome of Rhizophagus clarus HR1 reveals common genetic basis of auxotrophy among arbuscular mycorrhizal fungi.</title>
        <authorList>
            <person name="Kobayashi Y."/>
        </authorList>
    </citation>
    <scope>NUCLEOTIDE SEQUENCE [LARGE SCALE GENOMIC DNA]</scope>
    <source>
        <strain evidence="11 12">HR1</strain>
    </source>
</reference>
<keyword evidence="5 10" id="KW-0812">Transmembrane</keyword>
<keyword evidence="6 10" id="KW-0256">Endoplasmic reticulum</keyword>
<comment type="caution">
    <text evidence="11">The sequence shown here is derived from an EMBL/GenBank/DDBJ whole genome shotgun (WGS) entry which is preliminary data.</text>
</comment>
<dbReference type="PANTHER" id="PTHR22760:SF4">
    <property type="entry name" value="GPI MANNOSYLTRANSFERASE 3"/>
    <property type="match status" value="1"/>
</dbReference>
<comment type="similarity">
    <text evidence="2">Belongs to the glycosyltransferase 22 family. PIGB subfamily.</text>
</comment>